<evidence type="ECO:0000313" key="5">
    <source>
        <dbReference type="WBParaSite" id="HCON_00112320-00001"/>
    </source>
</evidence>
<name>A0A7I4YKJ7_HAECO</name>
<dbReference type="WBParaSite" id="HCON_00112330-00001">
    <property type="protein sequence ID" value="HCON_00112330-00001"/>
    <property type="gene ID" value="HCON_00112330"/>
</dbReference>
<keyword evidence="2" id="KW-0732">Signal</keyword>
<feature type="chain" id="PRO_5044657822" evidence="2">
    <location>
        <begin position="31"/>
        <end position="122"/>
    </location>
</feature>
<comment type="caution">
    <text evidence="1">Lacks conserved residue(s) required for the propagation of feature annotation.</text>
</comment>
<evidence type="ECO:0000256" key="2">
    <source>
        <dbReference type="SAM" id="SignalP"/>
    </source>
</evidence>
<evidence type="ECO:0000313" key="4">
    <source>
        <dbReference type="Proteomes" id="UP000025227"/>
    </source>
</evidence>
<evidence type="ECO:0000256" key="1">
    <source>
        <dbReference type="PROSITE-ProRule" id="PRU01005"/>
    </source>
</evidence>
<dbReference type="Gene3D" id="1.10.10.1940">
    <property type="match status" value="1"/>
</dbReference>
<evidence type="ECO:0000259" key="3">
    <source>
        <dbReference type="PROSITE" id="PS51670"/>
    </source>
</evidence>
<feature type="domain" description="ShKT" evidence="3">
    <location>
        <begin position="35"/>
        <end position="73"/>
    </location>
</feature>
<evidence type="ECO:0000313" key="6">
    <source>
        <dbReference type="WBParaSite" id="HCON_00112330-00001"/>
    </source>
</evidence>
<dbReference type="WBParaSite" id="HCON_00112320-00001">
    <property type="protein sequence ID" value="HCON_00112320-00001"/>
    <property type="gene ID" value="HCON_00112320"/>
</dbReference>
<dbReference type="Proteomes" id="UP000025227">
    <property type="component" value="Unplaced"/>
</dbReference>
<dbReference type="SMART" id="SM00254">
    <property type="entry name" value="ShKT"/>
    <property type="match status" value="1"/>
</dbReference>
<dbReference type="PROSITE" id="PS51670">
    <property type="entry name" value="SHKT"/>
    <property type="match status" value="1"/>
</dbReference>
<proteinExistence type="predicted"/>
<keyword evidence="4" id="KW-1185">Reference proteome</keyword>
<dbReference type="InterPro" id="IPR003582">
    <property type="entry name" value="ShKT_dom"/>
</dbReference>
<sequence length="122" mass="13879">MNSATGAQVPRGRMLLCFVSVLFLVNVFTAEVKPCEDTLDSKFCQLMKKRGECQMGDYLNLAKGACAKTCERCTPEEPKKPKGDECENELDGKTCYEMYERGNCEIDEIKNKLCRQMCHTCW</sequence>
<organism evidence="4 6">
    <name type="scientific">Haemonchus contortus</name>
    <name type="common">Barber pole worm</name>
    <dbReference type="NCBI Taxonomy" id="6289"/>
    <lineage>
        <taxon>Eukaryota</taxon>
        <taxon>Metazoa</taxon>
        <taxon>Ecdysozoa</taxon>
        <taxon>Nematoda</taxon>
        <taxon>Chromadorea</taxon>
        <taxon>Rhabditida</taxon>
        <taxon>Rhabditina</taxon>
        <taxon>Rhabditomorpha</taxon>
        <taxon>Strongyloidea</taxon>
        <taxon>Trichostrongylidae</taxon>
        <taxon>Haemonchus</taxon>
    </lineage>
</organism>
<protein>
    <submittedName>
        <fullName evidence="5 6">ShKT domain-containing protein</fullName>
    </submittedName>
</protein>
<feature type="signal peptide" evidence="2">
    <location>
        <begin position="1"/>
        <end position="30"/>
    </location>
</feature>
<dbReference type="AlphaFoldDB" id="A0A7I4YKJ7"/>
<accession>A0A7I4YKJ7</accession>
<reference evidence="5 6" key="1">
    <citation type="submission" date="2020-12" db="UniProtKB">
        <authorList>
            <consortium name="WormBaseParasite"/>
        </authorList>
    </citation>
    <scope>IDENTIFICATION</scope>
    <source>
        <strain evidence="5 6">MHco3</strain>
    </source>
</reference>